<proteinExistence type="predicted"/>
<keyword evidence="3" id="KW-0408">Iron</keyword>
<dbReference type="GO" id="GO:0051537">
    <property type="term" value="F:2 iron, 2 sulfur cluster binding"/>
    <property type="evidence" value="ECO:0007669"/>
    <property type="project" value="UniProtKB-KW"/>
</dbReference>
<feature type="domain" description="Rieske" evidence="6">
    <location>
        <begin position="1"/>
        <end position="56"/>
    </location>
</feature>
<dbReference type="SUPFAM" id="SSF50022">
    <property type="entry name" value="ISP domain"/>
    <property type="match status" value="1"/>
</dbReference>
<accession>A0A7V5LJA5</accession>
<evidence type="ECO:0000256" key="3">
    <source>
        <dbReference type="ARBA" id="ARBA00023004"/>
    </source>
</evidence>
<dbReference type="Pfam" id="PF00355">
    <property type="entry name" value="Rieske"/>
    <property type="match status" value="1"/>
</dbReference>
<dbReference type="InterPro" id="IPR036922">
    <property type="entry name" value="Rieske_2Fe-2S_sf"/>
</dbReference>
<dbReference type="GO" id="GO:0046872">
    <property type="term" value="F:metal ion binding"/>
    <property type="evidence" value="ECO:0007669"/>
    <property type="project" value="UniProtKB-KW"/>
</dbReference>
<keyword evidence="1" id="KW-0001">2Fe-2S</keyword>
<evidence type="ECO:0000256" key="2">
    <source>
        <dbReference type="ARBA" id="ARBA00022723"/>
    </source>
</evidence>
<comment type="caution">
    <text evidence="7">The sequence shown here is derived from an EMBL/GenBank/DDBJ whole genome shotgun (WGS) entry which is preliminary data.</text>
</comment>
<sequence>MEVAKNGNIKENKGHTLQGNGKKIVLLRHRGRLFALKNTCSHQGAPLSHGFVQQGR</sequence>
<reference evidence="7" key="1">
    <citation type="journal article" date="2020" name="mSystems">
        <title>Genome- and Community-Level Interaction Insights into Carbon Utilization and Element Cycling Functions of Hydrothermarchaeota in Hydrothermal Sediment.</title>
        <authorList>
            <person name="Zhou Z."/>
            <person name="Liu Y."/>
            <person name="Xu W."/>
            <person name="Pan J."/>
            <person name="Luo Z.H."/>
            <person name="Li M."/>
        </authorList>
    </citation>
    <scope>NUCLEOTIDE SEQUENCE [LARGE SCALE GENOMIC DNA]</scope>
    <source>
        <strain evidence="7">HyVt-76</strain>
    </source>
</reference>
<gene>
    <name evidence="7" type="ORF">ENL21_05920</name>
</gene>
<feature type="region of interest" description="Disordered" evidence="5">
    <location>
        <begin position="1"/>
        <end position="20"/>
    </location>
</feature>
<dbReference type="Gene3D" id="2.102.10.10">
    <property type="entry name" value="Rieske [2Fe-2S] iron-sulphur domain"/>
    <property type="match status" value="1"/>
</dbReference>
<keyword evidence="2" id="KW-0479">Metal-binding</keyword>
<dbReference type="EMBL" id="DRTD01000432">
    <property type="protein sequence ID" value="HHE55301.1"/>
    <property type="molecule type" value="Genomic_DNA"/>
</dbReference>
<evidence type="ECO:0000256" key="4">
    <source>
        <dbReference type="ARBA" id="ARBA00023014"/>
    </source>
</evidence>
<protein>
    <submittedName>
        <fullName evidence="7">Rieske (2Fe-2S) protein</fullName>
    </submittedName>
</protein>
<evidence type="ECO:0000259" key="6">
    <source>
        <dbReference type="PROSITE" id="PS51296"/>
    </source>
</evidence>
<dbReference type="AlphaFoldDB" id="A0A7V5LJA5"/>
<keyword evidence="4" id="KW-0411">Iron-sulfur</keyword>
<dbReference type="Proteomes" id="UP000886111">
    <property type="component" value="Unassembled WGS sequence"/>
</dbReference>
<organism evidence="7">
    <name type="scientific">Caldithrix abyssi</name>
    <dbReference type="NCBI Taxonomy" id="187145"/>
    <lineage>
        <taxon>Bacteria</taxon>
        <taxon>Pseudomonadati</taxon>
        <taxon>Calditrichota</taxon>
        <taxon>Calditrichia</taxon>
        <taxon>Calditrichales</taxon>
        <taxon>Calditrichaceae</taxon>
        <taxon>Caldithrix</taxon>
    </lineage>
</organism>
<dbReference type="InterPro" id="IPR017941">
    <property type="entry name" value="Rieske_2Fe-2S"/>
</dbReference>
<dbReference type="PROSITE" id="PS51296">
    <property type="entry name" value="RIESKE"/>
    <property type="match status" value="1"/>
</dbReference>
<evidence type="ECO:0000256" key="5">
    <source>
        <dbReference type="SAM" id="MobiDB-lite"/>
    </source>
</evidence>
<name>A0A7V5LJA5_CALAY</name>
<evidence type="ECO:0000256" key="1">
    <source>
        <dbReference type="ARBA" id="ARBA00022714"/>
    </source>
</evidence>
<evidence type="ECO:0000313" key="7">
    <source>
        <dbReference type="EMBL" id="HHE55301.1"/>
    </source>
</evidence>